<reference evidence="8" key="1">
    <citation type="submission" date="2025-08" db="UniProtKB">
        <authorList>
            <consortium name="RefSeq"/>
        </authorList>
    </citation>
    <scope>IDENTIFICATION</scope>
    <source>
        <tissue evidence="8">Muscle</tissue>
    </source>
</reference>
<name>A0ABM1B7K4_LIMPO</name>
<feature type="domain" description="Fibronectin type-III" evidence="6">
    <location>
        <begin position="316"/>
        <end position="423"/>
    </location>
</feature>
<dbReference type="Pfam" id="PF00041">
    <property type="entry name" value="fn3"/>
    <property type="match status" value="1"/>
</dbReference>
<dbReference type="SUPFAM" id="SSF49265">
    <property type="entry name" value="Fibronectin type III"/>
    <property type="match status" value="1"/>
</dbReference>
<dbReference type="PANTHER" id="PTHR10075:SF100">
    <property type="entry name" value="FASCICLIN-2"/>
    <property type="match status" value="1"/>
</dbReference>
<evidence type="ECO:0000313" key="7">
    <source>
        <dbReference type="Proteomes" id="UP000694941"/>
    </source>
</evidence>
<organism evidence="7 8">
    <name type="scientific">Limulus polyphemus</name>
    <name type="common">Atlantic horseshoe crab</name>
    <dbReference type="NCBI Taxonomy" id="6850"/>
    <lineage>
        <taxon>Eukaryota</taxon>
        <taxon>Metazoa</taxon>
        <taxon>Ecdysozoa</taxon>
        <taxon>Arthropoda</taxon>
        <taxon>Chelicerata</taxon>
        <taxon>Merostomata</taxon>
        <taxon>Xiphosura</taxon>
        <taxon>Limulidae</taxon>
        <taxon>Limulus</taxon>
    </lineage>
</organism>
<dbReference type="PROSITE" id="PS50835">
    <property type="entry name" value="IG_LIKE"/>
    <property type="match status" value="3"/>
</dbReference>
<evidence type="ECO:0000259" key="6">
    <source>
        <dbReference type="PROSITE" id="PS50853"/>
    </source>
</evidence>
<evidence type="ECO:0000259" key="5">
    <source>
        <dbReference type="PROSITE" id="PS50835"/>
    </source>
</evidence>
<dbReference type="InterPro" id="IPR007110">
    <property type="entry name" value="Ig-like_dom"/>
</dbReference>
<dbReference type="InterPro" id="IPR003961">
    <property type="entry name" value="FN3_dom"/>
</dbReference>
<feature type="compositionally biased region" description="Basic and acidic residues" evidence="3">
    <location>
        <begin position="418"/>
        <end position="431"/>
    </location>
</feature>
<keyword evidence="7" id="KW-1185">Reference proteome</keyword>
<dbReference type="Pfam" id="PF13927">
    <property type="entry name" value="Ig_3"/>
    <property type="match status" value="1"/>
</dbReference>
<dbReference type="Proteomes" id="UP000694941">
    <property type="component" value="Unplaced"/>
</dbReference>
<evidence type="ECO:0000313" key="8">
    <source>
        <dbReference type="RefSeq" id="XP_013776414.1"/>
    </source>
</evidence>
<feature type="chain" id="PRO_5046532292" evidence="4">
    <location>
        <begin position="22"/>
        <end position="480"/>
    </location>
</feature>
<evidence type="ECO:0000256" key="1">
    <source>
        <dbReference type="ARBA" id="ARBA00022737"/>
    </source>
</evidence>
<dbReference type="SUPFAM" id="SSF48726">
    <property type="entry name" value="Immunoglobulin"/>
    <property type="match status" value="3"/>
</dbReference>
<feature type="compositionally biased region" description="Polar residues" evidence="3">
    <location>
        <begin position="446"/>
        <end position="457"/>
    </location>
</feature>
<dbReference type="InterPro" id="IPR013783">
    <property type="entry name" value="Ig-like_fold"/>
</dbReference>
<proteinExistence type="predicted"/>
<sequence>MMRFLLELAFFSLLLLVFALAKNETQEQPSTRVPKTLNPPKKIDALEGENITFACQVDHLGEFALLWKKNAGGTKEVLLVEKQRITHDSRISVLDDYSFQILDVSRHDSGEYLCVISSNPPVELVHTLNVKYPPSIAVEPSSGLVIVPKGHTKVIKCHIDGNPSPNITWQSEKDIQLFNNSVVTGDTITFDPVDPLHSGVYKCKAENELGIDTGSITLKVLSGPPEIHVPKPWVHAGLDTTKEIKCIVYTESPVNVTWYKDDTQLSNSGDHVRIVSNNNTYSVALRKLTEEDMGNYTCVARNSGGETSATIEISGLASAVKFKSDPMGYKPTSYALMWEVESYSHVIDYLLQFKEKKVNSTDDWEEVTIPAERQPGLIQTQTYDITGLKENTFYDMSIQVRNKFGWNKPTTFAFSTKQKAEPAKPTEKIQEVNENPQPEPYPEHVSSGTDENRATPTTEPPERARVLGLLTVIILSFFFW</sequence>
<dbReference type="SMART" id="SM00408">
    <property type="entry name" value="IGc2"/>
    <property type="match status" value="3"/>
</dbReference>
<feature type="signal peptide" evidence="4">
    <location>
        <begin position="1"/>
        <end position="21"/>
    </location>
</feature>
<keyword evidence="4" id="KW-0732">Signal</keyword>
<gene>
    <name evidence="8" type="primary">LOC106461167</name>
</gene>
<keyword evidence="2" id="KW-0393">Immunoglobulin domain</keyword>
<dbReference type="Gene3D" id="2.60.40.10">
    <property type="entry name" value="Immunoglobulins"/>
    <property type="match status" value="4"/>
</dbReference>
<feature type="domain" description="Ig-like" evidence="5">
    <location>
        <begin position="34"/>
        <end position="125"/>
    </location>
</feature>
<dbReference type="InterPro" id="IPR013098">
    <property type="entry name" value="Ig_I-set"/>
</dbReference>
<dbReference type="InterPro" id="IPR036179">
    <property type="entry name" value="Ig-like_dom_sf"/>
</dbReference>
<dbReference type="PANTHER" id="PTHR10075">
    <property type="entry name" value="BASIGIN RELATED"/>
    <property type="match status" value="1"/>
</dbReference>
<protein>
    <submittedName>
        <fullName evidence="8">Lachesin-like</fullName>
    </submittedName>
</protein>
<dbReference type="GeneID" id="106461167"/>
<feature type="domain" description="Ig-like" evidence="5">
    <location>
        <begin position="225"/>
        <end position="314"/>
    </location>
</feature>
<dbReference type="InterPro" id="IPR036116">
    <property type="entry name" value="FN3_sf"/>
</dbReference>
<dbReference type="InterPro" id="IPR003598">
    <property type="entry name" value="Ig_sub2"/>
</dbReference>
<evidence type="ECO:0000256" key="4">
    <source>
        <dbReference type="SAM" id="SignalP"/>
    </source>
</evidence>
<dbReference type="PROSITE" id="PS50853">
    <property type="entry name" value="FN3"/>
    <property type="match status" value="1"/>
</dbReference>
<keyword evidence="1" id="KW-0677">Repeat</keyword>
<dbReference type="CDD" id="cd00063">
    <property type="entry name" value="FN3"/>
    <property type="match status" value="1"/>
</dbReference>
<evidence type="ECO:0000256" key="2">
    <source>
        <dbReference type="ARBA" id="ARBA00023319"/>
    </source>
</evidence>
<accession>A0ABM1B7K4</accession>
<dbReference type="Pfam" id="PF07679">
    <property type="entry name" value="I-set"/>
    <property type="match status" value="2"/>
</dbReference>
<dbReference type="InterPro" id="IPR003599">
    <property type="entry name" value="Ig_sub"/>
</dbReference>
<feature type="region of interest" description="Disordered" evidence="3">
    <location>
        <begin position="415"/>
        <end position="461"/>
    </location>
</feature>
<dbReference type="SMART" id="SM00409">
    <property type="entry name" value="IG"/>
    <property type="match status" value="3"/>
</dbReference>
<evidence type="ECO:0000256" key="3">
    <source>
        <dbReference type="SAM" id="MobiDB-lite"/>
    </source>
</evidence>
<dbReference type="RefSeq" id="XP_013776414.1">
    <property type="nucleotide sequence ID" value="XM_013920960.2"/>
</dbReference>
<feature type="domain" description="Ig-like" evidence="5">
    <location>
        <begin position="134"/>
        <end position="222"/>
    </location>
</feature>
<dbReference type="CDD" id="cd00096">
    <property type="entry name" value="Ig"/>
    <property type="match status" value="1"/>
</dbReference>